<dbReference type="RefSeq" id="WP_135281453.1">
    <property type="nucleotide sequence ID" value="NZ_SRIO01000005.1"/>
</dbReference>
<gene>
    <name evidence="2" type="ORF">E4680_05840</name>
</gene>
<dbReference type="Pfam" id="PF07362">
    <property type="entry name" value="CcdA"/>
    <property type="match status" value="1"/>
</dbReference>
<proteinExistence type="predicted"/>
<keyword evidence="3" id="KW-1185">Reference proteome</keyword>
<comment type="caution">
    <text evidence="2">The sequence shown here is derived from an EMBL/GenBank/DDBJ whole genome shotgun (WGS) entry which is preliminary data.</text>
</comment>
<dbReference type="Proteomes" id="UP000297890">
    <property type="component" value="Unassembled WGS sequence"/>
</dbReference>
<keyword evidence="1" id="KW-1277">Toxin-antitoxin system</keyword>
<protein>
    <submittedName>
        <fullName evidence="2">Acetoacetyl-CoA synthase</fullName>
    </submittedName>
</protein>
<evidence type="ECO:0000313" key="2">
    <source>
        <dbReference type="EMBL" id="TFZ83153.1"/>
    </source>
</evidence>
<reference evidence="2 3" key="1">
    <citation type="journal article" date="2019" name="ISME J.">
        <title>Candidatus Macondimonas diazotrophica, a novel gammaproteobacterial genus dominating crude-oil-contaminated coastal sediments.</title>
        <authorList>
            <person name="Karthikeyan S."/>
            <person name="Konstantinidis K."/>
        </authorList>
    </citation>
    <scope>NUCLEOTIDE SEQUENCE [LARGE SCALE GENOMIC DNA]</scope>
    <source>
        <strain evidence="2 3">KTK01</strain>
    </source>
</reference>
<evidence type="ECO:0000313" key="3">
    <source>
        <dbReference type="Proteomes" id="UP000297890"/>
    </source>
</evidence>
<dbReference type="EMBL" id="SRIO01000005">
    <property type="protein sequence ID" value="TFZ83153.1"/>
    <property type="molecule type" value="Genomic_DNA"/>
</dbReference>
<name>A0A4Z0FBI0_9GAMM</name>
<accession>A0A4Z0FBI0</accession>
<dbReference type="AlphaFoldDB" id="A0A4Z0FBI0"/>
<dbReference type="OrthoDB" id="7219749at2"/>
<evidence type="ECO:0000256" key="1">
    <source>
        <dbReference type="ARBA" id="ARBA00022649"/>
    </source>
</evidence>
<organism evidence="2 3">
    <name type="scientific">Candidatus Macondimonas diazotrophica</name>
    <dbReference type="NCBI Taxonomy" id="2305248"/>
    <lineage>
        <taxon>Bacteria</taxon>
        <taxon>Pseudomonadati</taxon>
        <taxon>Pseudomonadota</taxon>
        <taxon>Gammaproteobacteria</taxon>
        <taxon>Chromatiales</taxon>
        <taxon>Ectothiorhodospiraceae</taxon>
        <taxon>Candidatus Macondimonas</taxon>
    </lineage>
</organism>
<sequence>MATSDDHQTARRPANRSIYADLLAKVRDLKINLTATLEQALVERLRQRQREQWLAANRDAFDASNQKVETRGLRR</sequence>
<dbReference type="InterPro" id="IPR009956">
    <property type="entry name" value="Post-segregation_anti-tox_CcdA"/>
</dbReference>